<accession>A0ABW3TN46</accession>
<dbReference type="NCBIfam" id="NF033510">
    <property type="entry name" value="Ca_tandemer"/>
    <property type="match status" value="1"/>
</dbReference>
<feature type="transmembrane region" description="Helical" evidence="6">
    <location>
        <begin position="915"/>
        <end position="933"/>
    </location>
</feature>
<feature type="domain" description="Bacterial Ig-like" evidence="8">
    <location>
        <begin position="595"/>
        <end position="651"/>
    </location>
</feature>
<evidence type="ECO:0000256" key="3">
    <source>
        <dbReference type="ARBA" id="ARBA00022729"/>
    </source>
</evidence>
<dbReference type="Gene3D" id="2.60.40.10">
    <property type="entry name" value="Immunoglobulins"/>
    <property type="match status" value="2"/>
</dbReference>
<evidence type="ECO:0000256" key="2">
    <source>
        <dbReference type="ARBA" id="ARBA00022525"/>
    </source>
</evidence>
<dbReference type="Pfam" id="PF00746">
    <property type="entry name" value="Gram_pos_anchor"/>
    <property type="match status" value="1"/>
</dbReference>
<evidence type="ECO:0000259" key="7">
    <source>
        <dbReference type="Pfam" id="PF00746"/>
    </source>
</evidence>
<dbReference type="EMBL" id="JBHTLY010000002">
    <property type="protein sequence ID" value="MFD1201624.1"/>
    <property type="molecule type" value="Genomic_DNA"/>
</dbReference>
<evidence type="ECO:0000313" key="9">
    <source>
        <dbReference type="EMBL" id="MFD1201624.1"/>
    </source>
</evidence>
<keyword evidence="1" id="KW-0134">Cell wall</keyword>
<evidence type="ECO:0000256" key="5">
    <source>
        <dbReference type="SAM" id="MobiDB-lite"/>
    </source>
</evidence>
<keyword evidence="6" id="KW-0472">Membrane</keyword>
<reference evidence="10" key="1">
    <citation type="journal article" date="2019" name="Int. J. Syst. Evol. Microbiol.">
        <title>The Global Catalogue of Microorganisms (GCM) 10K type strain sequencing project: providing services to taxonomists for standard genome sequencing and annotation.</title>
        <authorList>
            <consortium name="The Broad Institute Genomics Platform"/>
            <consortium name="The Broad Institute Genome Sequencing Center for Infectious Disease"/>
            <person name="Wu L."/>
            <person name="Ma J."/>
        </authorList>
    </citation>
    <scope>NUCLEOTIDE SEQUENCE [LARGE SCALE GENOMIC DNA]</scope>
    <source>
        <strain evidence="10">CCUG 50213</strain>
    </source>
</reference>
<evidence type="ECO:0000256" key="6">
    <source>
        <dbReference type="SAM" id="Phobius"/>
    </source>
</evidence>
<feature type="domain" description="Gram-positive cocci surface proteins LPxTG" evidence="7">
    <location>
        <begin position="904"/>
        <end position="937"/>
    </location>
</feature>
<keyword evidence="3" id="KW-0732">Signal</keyword>
<organism evidence="9 10">
    <name type="scientific">Leucobacter albus</name>
    <dbReference type="NCBI Taxonomy" id="272210"/>
    <lineage>
        <taxon>Bacteria</taxon>
        <taxon>Bacillati</taxon>
        <taxon>Actinomycetota</taxon>
        <taxon>Actinomycetes</taxon>
        <taxon>Micrococcales</taxon>
        <taxon>Microbacteriaceae</taxon>
        <taxon>Leucobacter</taxon>
    </lineage>
</organism>
<evidence type="ECO:0000256" key="1">
    <source>
        <dbReference type="ARBA" id="ARBA00022512"/>
    </source>
</evidence>
<dbReference type="Proteomes" id="UP001597181">
    <property type="component" value="Unassembled WGS sequence"/>
</dbReference>
<proteinExistence type="predicted"/>
<keyword evidence="6" id="KW-1133">Transmembrane helix</keyword>
<protein>
    <submittedName>
        <fullName evidence="9">Ig-like domain-containing protein</fullName>
    </submittedName>
</protein>
<name>A0ABW3TN46_9MICO</name>
<dbReference type="InterPro" id="IPR019931">
    <property type="entry name" value="LPXTG_anchor"/>
</dbReference>
<sequence>MAHSVAATTRRRAKHSRGRKLYRSIALAIVLAIAGAAILTASMGGRPRPAVAADRLEDPQLVKLLSFNDRQDDVIDEFRADFILKVPRGFVDPISGALTPVNGQYLRLGYDHNEGSIRYHLRYKPILGQGPAGAANWAANHDQYYTIHEVVPSGNSDFLVISAEGDRNISDNQSAANIPGGLLSTMNLYFSYENSPPTSTSSSWTSSARVVHPLEYYIYYGSSSSRSIVGPQLNIQYNGTASLWSKGQASWGLSLSQGVNGAPPGVAPLNSLSIDPVNNPFSSASRGPTGSVTDSFWYAWVHENGSLVTAINTAPIRVTGVPPRGGGTSGVDLVSKNIAQHAKSPQLGWTPEQAAQGLTERVGVDGTIDFRDAGGNGFYRLLAWPESHDPETINGDYGAPRLSYSPSDLFDANGMITPNADLMKFTPATVFNNYQLALPAPPHIDVPAHGSALNTPGELKLSGSGEPGHTITLKLLSGSGIGDYHDPGLTTIIDGDHAGVQAADVVVDPGGAWSYTYVPPEAFADGSYTVTAAQTDQHPDRWYATSGMSNPQEGSDPPQWGVTFTVDTLPPPAPSMVCPVSPAAAGDLTVTGAGVEPGATVAVMVDGTRSDDATVSDSSWSYTFDPPLGNGTYAISAVQTDAAGNQSPVSTPVCTVRVALPVQVTGEKTVQPVAAAAPQLEDAAADNWEITATGGPDVLLLSGEAPAQLQRDTAYRVDERPRADPPADPLAERYRPAGDPVCADATGAVLPTEVFDPATRVLMFASDADVAEPVSCSLANQAAQVSAMAHRLGGQTTLLPEGWGLTVSPGSGADIALTHAEPRVIAAPGEATLTPAVPQGLSLLGVQALDLTQPDCAALAPTAGQAPRHCWVDLDRANNDAPVDVPQGAHSVFRVIAATPAELPALPLTGGIGSLTYWLAGAGALVTAGLVYLRRRRLDRLRAAAERRAA</sequence>
<dbReference type="RefSeq" id="WP_343957872.1">
    <property type="nucleotide sequence ID" value="NZ_BAAAKZ010000002.1"/>
</dbReference>
<evidence type="ECO:0000256" key="4">
    <source>
        <dbReference type="ARBA" id="ARBA00023088"/>
    </source>
</evidence>
<gene>
    <name evidence="9" type="ORF">ACFQ3U_06950</name>
</gene>
<keyword evidence="6" id="KW-0812">Transmembrane</keyword>
<dbReference type="Pfam" id="PF19077">
    <property type="entry name" value="Big_13"/>
    <property type="match status" value="1"/>
</dbReference>
<feature type="compositionally biased region" description="Basic and acidic residues" evidence="5">
    <location>
        <begin position="717"/>
        <end position="736"/>
    </location>
</feature>
<keyword evidence="2" id="KW-0964">Secreted</keyword>
<evidence type="ECO:0000259" key="8">
    <source>
        <dbReference type="Pfam" id="PF19077"/>
    </source>
</evidence>
<comment type="caution">
    <text evidence="9">The sequence shown here is derived from an EMBL/GenBank/DDBJ whole genome shotgun (WGS) entry which is preliminary data.</text>
</comment>
<feature type="region of interest" description="Disordered" evidence="5">
    <location>
        <begin position="717"/>
        <end position="737"/>
    </location>
</feature>
<evidence type="ECO:0000313" key="10">
    <source>
        <dbReference type="Proteomes" id="UP001597181"/>
    </source>
</evidence>
<keyword evidence="4" id="KW-0572">Peptidoglycan-anchor</keyword>
<dbReference type="InterPro" id="IPR044016">
    <property type="entry name" value="Big_13"/>
</dbReference>
<keyword evidence="10" id="KW-1185">Reference proteome</keyword>
<dbReference type="InterPro" id="IPR013783">
    <property type="entry name" value="Ig-like_fold"/>
</dbReference>